<dbReference type="PANTHER" id="PTHR30061">
    <property type="entry name" value="MALTOSE-BINDING PERIPLASMIC PROTEIN"/>
    <property type="match status" value="1"/>
</dbReference>
<sequence length="398" mass="43772">MQRRQVIAGIGGAATLSVAGCLGTDDQGTTLWNEFENGEEETLEEHLDAFNEGRDDELGAENIADMEEQLNTAIPAGDGPETFAWAHDWLGRLHDQEFLHDASGSLDLDIGSEFTADAADAVQWEGGTYGVPYAAETVTLMYNPELVEEPPETLSEMVDIMEDHHDPSSNQFGLSYPPIDPYFVSAFLHAFGGRTFHTDSGELGIEDDEFVEGLELLRDNLWEYVPEDPSYESQMTPFNDGTAPFAINGPWQVSGFRDAGIDATLAPLPDIEGGSPTPYTGIQVWYFTSALGDVDEAATEMTMDWAEWYATTEDVITTNANRHGLIPVHQEYADSDDLGEDVETFLETVETGTLMPADPRMDLVFTPLEDALERVFNGDADAAEAMESAATEIRNRWD</sequence>
<dbReference type="GO" id="GO:0015144">
    <property type="term" value="F:carbohydrate transmembrane transporter activity"/>
    <property type="evidence" value="ECO:0007669"/>
    <property type="project" value="InterPro"/>
</dbReference>
<dbReference type="EMBL" id="AOIL01000042">
    <property type="protein sequence ID" value="ELY91000.1"/>
    <property type="molecule type" value="Genomic_DNA"/>
</dbReference>
<evidence type="ECO:0000256" key="2">
    <source>
        <dbReference type="ARBA" id="ARBA00022448"/>
    </source>
</evidence>
<evidence type="ECO:0000313" key="6">
    <source>
        <dbReference type="Proteomes" id="UP000011648"/>
    </source>
</evidence>
<dbReference type="SUPFAM" id="SSF53850">
    <property type="entry name" value="Periplasmic binding protein-like II"/>
    <property type="match status" value="1"/>
</dbReference>
<dbReference type="STRING" id="1230458.C484_12271"/>
<dbReference type="PROSITE" id="PS51257">
    <property type="entry name" value="PROKAR_LIPOPROTEIN"/>
    <property type="match status" value="1"/>
</dbReference>
<dbReference type="GO" id="GO:1901982">
    <property type="term" value="F:maltose binding"/>
    <property type="evidence" value="ECO:0007669"/>
    <property type="project" value="TreeGrafter"/>
</dbReference>
<comment type="caution">
    <text evidence="5">The sequence shown here is derived from an EMBL/GenBank/DDBJ whole genome shotgun (WGS) entry which is preliminary data.</text>
</comment>
<dbReference type="Pfam" id="PF13416">
    <property type="entry name" value="SBP_bac_8"/>
    <property type="match status" value="1"/>
</dbReference>
<dbReference type="PANTHER" id="PTHR30061:SF50">
    <property type="entry name" value="MALTOSE_MALTODEXTRIN-BINDING PERIPLASMIC PROTEIN"/>
    <property type="match status" value="1"/>
</dbReference>
<proteinExistence type="inferred from homology"/>
<keyword evidence="4" id="KW-0732">Signal</keyword>
<dbReference type="AlphaFoldDB" id="L9ZWZ4"/>
<keyword evidence="6" id="KW-1185">Reference proteome</keyword>
<evidence type="ECO:0000313" key="5">
    <source>
        <dbReference type="EMBL" id="ELY91000.1"/>
    </source>
</evidence>
<name>L9ZWZ4_9EURY</name>
<evidence type="ECO:0000256" key="3">
    <source>
        <dbReference type="ARBA" id="ARBA00022597"/>
    </source>
</evidence>
<accession>L9ZWZ4</accession>
<dbReference type="GO" id="GO:0055052">
    <property type="term" value="C:ATP-binding cassette (ABC) transporter complex, substrate-binding subunit-containing"/>
    <property type="evidence" value="ECO:0007669"/>
    <property type="project" value="TreeGrafter"/>
</dbReference>
<dbReference type="PATRIC" id="fig|1230458.4.peg.2469"/>
<dbReference type="GO" id="GO:0042956">
    <property type="term" value="P:maltodextrin transmembrane transport"/>
    <property type="evidence" value="ECO:0007669"/>
    <property type="project" value="TreeGrafter"/>
</dbReference>
<dbReference type="RefSeq" id="WP_006826181.1">
    <property type="nucleotide sequence ID" value="NZ_AOIL01000042.1"/>
</dbReference>
<gene>
    <name evidence="5" type="ORF">C484_12271</name>
</gene>
<dbReference type="InterPro" id="IPR006060">
    <property type="entry name" value="Maltose/Cyclodextrin-bd"/>
</dbReference>
<dbReference type="Gene3D" id="3.40.190.10">
    <property type="entry name" value="Periplasmic binding protein-like II"/>
    <property type="match status" value="2"/>
</dbReference>
<protein>
    <submittedName>
        <fullName evidence="5">Family 1 extracellular solute-binding protein</fullName>
    </submittedName>
</protein>
<reference evidence="5 6" key="1">
    <citation type="journal article" date="2014" name="PLoS Genet.">
        <title>Phylogenetically driven sequencing of extremely halophilic archaea reveals strategies for static and dynamic osmo-response.</title>
        <authorList>
            <person name="Becker E.A."/>
            <person name="Seitzer P.M."/>
            <person name="Tritt A."/>
            <person name="Larsen D."/>
            <person name="Krusor M."/>
            <person name="Yao A.I."/>
            <person name="Wu D."/>
            <person name="Madern D."/>
            <person name="Eisen J.A."/>
            <person name="Darling A.E."/>
            <person name="Facciotti M.T."/>
        </authorList>
    </citation>
    <scope>NUCLEOTIDE SEQUENCE [LARGE SCALE GENOMIC DNA]</scope>
    <source>
        <strain evidence="5 6">DSM 12281</strain>
    </source>
</reference>
<dbReference type="PRINTS" id="PR00181">
    <property type="entry name" value="MALTOSEBP"/>
</dbReference>
<dbReference type="Proteomes" id="UP000011648">
    <property type="component" value="Unassembled WGS sequence"/>
</dbReference>
<evidence type="ECO:0000256" key="4">
    <source>
        <dbReference type="ARBA" id="ARBA00022729"/>
    </source>
</evidence>
<dbReference type="InterPro" id="IPR006059">
    <property type="entry name" value="SBP"/>
</dbReference>
<organism evidence="5 6">
    <name type="scientific">Natrialba taiwanensis DSM 12281</name>
    <dbReference type="NCBI Taxonomy" id="1230458"/>
    <lineage>
        <taxon>Archaea</taxon>
        <taxon>Methanobacteriati</taxon>
        <taxon>Methanobacteriota</taxon>
        <taxon>Stenosarchaea group</taxon>
        <taxon>Halobacteria</taxon>
        <taxon>Halobacteriales</taxon>
        <taxon>Natrialbaceae</taxon>
        <taxon>Natrialba</taxon>
    </lineage>
</organism>
<evidence type="ECO:0000256" key="1">
    <source>
        <dbReference type="ARBA" id="ARBA00008520"/>
    </source>
</evidence>
<keyword evidence="3" id="KW-0762">Sugar transport</keyword>
<comment type="similarity">
    <text evidence="1">Belongs to the bacterial solute-binding protein 1 family.</text>
</comment>
<keyword evidence="2" id="KW-0813">Transport</keyword>
<dbReference type="GO" id="GO:0015768">
    <property type="term" value="P:maltose transport"/>
    <property type="evidence" value="ECO:0007669"/>
    <property type="project" value="TreeGrafter"/>
</dbReference>